<comment type="caution">
    <text evidence="3">The sequence shown here is derived from an EMBL/GenBank/DDBJ whole genome shotgun (WGS) entry which is preliminary data.</text>
</comment>
<proteinExistence type="inferred from homology"/>
<keyword evidence="2" id="KW-0808">Transferase</keyword>
<dbReference type="SUPFAM" id="SSF54001">
    <property type="entry name" value="Cysteine proteinases"/>
    <property type="match status" value="1"/>
</dbReference>
<comment type="similarity">
    <text evidence="1 2">Belongs to the arylamine N-acetyltransferase family.</text>
</comment>
<dbReference type="Gene3D" id="3.30.2140.20">
    <property type="match status" value="1"/>
</dbReference>
<dbReference type="InterPro" id="IPR038765">
    <property type="entry name" value="Papain-like_cys_pep_sf"/>
</dbReference>
<evidence type="ECO:0008006" key="5">
    <source>
        <dbReference type="Google" id="ProtNLM"/>
    </source>
</evidence>
<dbReference type="OrthoDB" id="10260017at2759"/>
<gene>
    <name evidence="3" type="ORF">B0T10DRAFT_520734</name>
</gene>
<accession>A0A9P8VVC0</accession>
<dbReference type="Pfam" id="PF00797">
    <property type="entry name" value="Acetyltransf_2"/>
    <property type="match status" value="1"/>
</dbReference>
<evidence type="ECO:0000256" key="1">
    <source>
        <dbReference type="ARBA" id="ARBA00006547"/>
    </source>
</evidence>
<evidence type="ECO:0000313" key="3">
    <source>
        <dbReference type="EMBL" id="KAH6877193.1"/>
    </source>
</evidence>
<dbReference type="EMBL" id="JAGPYM010000031">
    <property type="protein sequence ID" value="KAH6877193.1"/>
    <property type="molecule type" value="Genomic_DNA"/>
</dbReference>
<dbReference type="PANTHER" id="PTHR11786:SF0">
    <property type="entry name" value="ARYLAMINE N-ACETYLTRANSFERASE 4-RELATED"/>
    <property type="match status" value="1"/>
</dbReference>
<evidence type="ECO:0000313" key="4">
    <source>
        <dbReference type="Proteomes" id="UP000777438"/>
    </source>
</evidence>
<dbReference type="InterPro" id="IPR001447">
    <property type="entry name" value="Arylamine_N-AcTrfase"/>
</dbReference>
<dbReference type="AlphaFoldDB" id="A0A9P8VVC0"/>
<name>A0A9P8VVC0_9HYPO</name>
<dbReference type="PANTHER" id="PTHR11786">
    <property type="entry name" value="N-HYDROXYARYLAMINE O-ACETYLTRANSFERASE"/>
    <property type="match status" value="1"/>
</dbReference>
<dbReference type="PRINTS" id="PR01543">
    <property type="entry name" value="ANATRNSFRASE"/>
</dbReference>
<reference evidence="3 4" key="1">
    <citation type="journal article" date="2021" name="Nat. Commun.">
        <title>Genetic determinants of endophytism in the Arabidopsis root mycobiome.</title>
        <authorList>
            <person name="Mesny F."/>
            <person name="Miyauchi S."/>
            <person name="Thiergart T."/>
            <person name="Pickel B."/>
            <person name="Atanasova L."/>
            <person name="Karlsson M."/>
            <person name="Huettel B."/>
            <person name="Barry K.W."/>
            <person name="Haridas S."/>
            <person name="Chen C."/>
            <person name="Bauer D."/>
            <person name="Andreopoulos W."/>
            <person name="Pangilinan J."/>
            <person name="LaButti K."/>
            <person name="Riley R."/>
            <person name="Lipzen A."/>
            <person name="Clum A."/>
            <person name="Drula E."/>
            <person name="Henrissat B."/>
            <person name="Kohler A."/>
            <person name="Grigoriev I.V."/>
            <person name="Martin F.M."/>
            <person name="Hacquard S."/>
        </authorList>
    </citation>
    <scope>NUCLEOTIDE SEQUENCE [LARGE SCALE GENOMIC DNA]</scope>
    <source>
        <strain evidence="3 4">MPI-CAGE-CH-0241</strain>
    </source>
</reference>
<dbReference type="InterPro" id="IPR053710">
    <property type="entry name" value="Arylamine_NAT_domain_sf"/>
</dbReference>
<protein>
    <recommendedName>
        <fullName evidence="5">Arylamine N-acetyltransferase</fullName>
    </recommendedName>
</protein>
<evidence type="ECO:0000256" key="2">
    <source>
        <dbReference type="RuleBase" id="RU003452"/>
    </source>
</evidence>
<organism evidence="3 4">
    <name type="scientific">Thelonectria olida</name>
    <dbReference type="NCBI Taxonomy" id="1576542"/>
    <lineage>
        <taxon>Eukaryota</taxon>
        <taxon>Fungi</taxon>
        <taxon>Dikarya</taxon>
        <taxon>Ascomycota</taxon>
        <taxon>Pezizomycotina</taxon>
        <taxon>Sordariomycetes</taxon>
        <taxon>Hypocreomycetidae</taxon>
        <taxon>Hypocreales</taxon>
        <taxon>Nectriaceae</taxon>
        <taxon>Thelonectria</taxon>
    </lineage>
</organism>
<keyword evidence="2" id="KW-0012">Acyltransferase</keyword>
<sequence length="295" mass="33520">MLSQNQIDQYLNHIGFPQHLHPDDPLQLLAELQKRQLEIVPFENFALHYSRTKVLSLDLDDLFKKVVVRGRGGYCMENNNFFGAVLRGLGFESTYVVGRVKCPGKKGAWLGWSHLVNLVKINNVRYLVDVGHGSACPTRPVMLGGGVTEGIAPQQLKLEFTKLPQHSDASQRVWVYSHRRDKGDAWNEGYCFTETECFPSDFETFNLYPMTSPNSIFTQAVLAQRFLMSEKSDELIGSVALYGNRIKMSVRGNEQVIQTFQTEQERIEAIARWFGIRLSIEEQEAIKGHVGELKP</sequence>
<dbReference type="GO" id="GO:0016407">
    <property type="term" value="F:acetyltransferase activity"/>
    <property type="evidence" value="ECO:0007669"/>
    <property type="project" value="InterPro"/>
</dbReference>
<keyword evidence="4" id="KW-1185">Reference proteome</keyword>
<dbReference type="Proteomes" id="UP000777438">
    <property type="component" value="Unassembled WGS sequence"/>
</dbReference>